<proteinExistence type="predicted"/>
<dbReference type="PANTHER" id="PTHR42752:SF1">
    <property type="entry name" value="IMIDAZOLONEPROPIONASE-RELATED"/>
    <property type="match status" value="1"/>
</dbReference>
<evidence type="ECO:0000313" key="3">
    <source>
        <dbReference type="EMBL" id="VTR59397.1"/>
    </source>
</evidence>
<sequence>MGLSPTVKATRDAQEELLLEQALFRLRPLLAEGVTCVEIKSGYGLTLASELKMLRVARRLAEILPVEVKTTCLAAHALPPEYAGRSDDYIDLVCNTIIPEAAAAGLADAVDAFCEHLAFLP</sequence>
<dbReference type="PANTHER" id="PTHR42752">
    <property type="entry name" value="IMIDAZOLONEPROPIONASE"/>
    <property type="match status" value="1"/>
</dbReference>
<dbReference type="GO" id="GO:0046872">
    <property type="term" value="F:metal ion binding"/>
    <property type="evidence" value="ECO:0007669"/>
    <property type="project" value="UniProtKB-KW"/>
</dbReference>
<keyword evidence="2 3" id="KW-0378">Hydrolase</keyword>
<dbReference type="Gene3D" id="3.20.20.140">
    <property type="entry name" value="Metal-dependent hydrolases"/>
    <property type="match status" value="1"/>
</dbReference>
<dbReference type="AlphaFoldDB" id="A0A4U9WJC6"/>
<dbReference type="GO" id="GO:0005737">
    <property type="term" value="C:cytoplasm"/>
    <property type="evidence" value="ECO:0007669"/>
    <property type="project" value="InterPro"/>
</dbReference>
<dbReference type="EC" id="3.5.2.7" evidence="3"/>
<gene>
    <name evidence="3" type="primary">hutI_1</name>
    <name evidence="3" type="ORF">NCTC12965_08018</name>
</gene>
<dbReference type="SUPFAM" id="SSF51556">
    <property type="entry name" value="Metallo-dependent hydrolases"/>
    <property type="match status" value="1"/>
</dbReference>
<protein>
    <submittedName>
        <fullName evidence="3">Imidazolonepropionase</fullName>
        <ecNumber evidence="3">3.5.2.7</ecNumber>
    </submittedName>
</protein>
<dbReference type="InterPro" id="IPR032466">
    <property type="entry name" value="Metal_Hydrolase"/>
</dbReference>
<dbReference type="EMBL" id="CABEEZ010000159">
    <property type="protein sequence ID" value="VTR59397.1"/>
    <property type="molecule type" value="Genomic_DNA"/>
</dbReference>
<evidence type="ECO:0000256" key="1">
    <source>
        <dbReference type="ARBA" id="ARBA00022723"/>
    </source>
</evidence>
<keyword evidence="1" id="KW-0479">Metal-binding</keyword>
<organism evidence="3">
    <name type="scientific">Serratia fonticola</name>
    <dbReference type="NCBI Taxonomy" id="47917"/>
    <lineage>
        <taxon>Bacteria</taxon>
        <taxon>Pseudomonadati</taxon>
        <taxon>Pseudomonadota</taxon>
        <taxon>Gammaproteobacteria</taxon>
        <taxon>Enterobacterales</taxon>
        <taxon>Yersiniaceae</taxon>
        <taxon>Serratia</taxon>
    </lineage>
</organism>
<dbReference type="GO" id="GO:0019556">
    <property type="term" value="P:L-histidine catabolic process to glutamate and formamide"/>
    <property type="evidence" value="ECO:0007669"/>
    <property type="project" value="InterPro"/>
</dbReference>
<evidence type="ECO:0000256" key="2">
    <source>
        <dbReference type="ARBA" id="ARBA00022801"/>
    </source>
</evidence>
<name>A0A4U9WJC6_SERFO</name>
<reference evidence="3" key="1">
    <citation type="submission" date="2019-05" db="EMBL/GenBank/DDBJ databases">
        <authorList>
            <consortium name="Pathogen Informatics"/>
        </authorList>
    </citation>
    <scope>NUCLEOTIDE SEQUENCE [LARGE SCALE GENOMIC DNA]</scope>
    <source>
        <strain evidence="3">NCTC12965</strain>
    </source>
</reference>
<dbReference type="InterPro" id="IPR005920">
    <property type="entry name" value="HutI"/>
</dbReference>
<dbReference type="GO" id="GO:0050480">
    <property type="term" value="F:imidazolonepropionase activity"/>
    <property type="evidence" value="ECO:0007669"/>
    <property type="project" value="UniProtKB-EC"/>
</dbReference>
<accession>A0A4U9WJC6</accession>